<gene>
    <name evidence="13" type="ORF">SAMN05661012_03970</name>
    <name evidence="14" type="ORF">SR876_09405</name>
</gene>
<dbReference type="InterPro" id="IPR037066">
    <property type="entry name" value="Plug_dom_sf"/>
</dbReference>
<keyword evidence="6 8" id="KW-0472">Membrane</keyword>
<dbReference type="STRING" id="1004.SAMN05661012_03970"/>
<evidence type="ECO:0000256" key="4">
    <source>
        <dbReference type="ARBA" id="ARBA00022692"/>
    </source>
</evidence>
<dbReference type="PROSITE" id="PS52016">
    <property type="entry name" value="TONB_DEPENDENT_REC_3"/>
    <property type="match status" value="1"/>
</dbReference>
<feature type="domain" description="TonB-dependent receptor plug" evidence="12">
    <location>
        <begin position="131"/>
        <end position="235"/>
    </location>
</feature>
<dbReference type="InterPro" id="IPR039426">
    <property type="entry name" value="TonB-dep_rcpt-like"/>
</dbReference>
<proteinExistence type="inferred from homology"/>
<dbReference type="NCBIfam" id="TIGR04056">
    <property type="entry name" value="OMP_RagA_SusC"/>
    <property type="match status" value="1"/>
</dbReference>
<dbReference type="Gene3D" id="2.170.130.10">
    <property type="entry name" value="TonB-dependent receptor, plug domain"/>
    <property type="match status" value="1"/>
</dbReference>
<evidence type="ECO:0000313" key="13">
    <source>
        <dbReference type="EMBL" id="SFW73174.1"/>
    </source>
</evidence>
<comment type="similarity">
    <text evidence="8 9">Belongs to the TonB-dependent receptor family.</text>
</comment>
<dbReference type="InterPro" id="IPR036942">
    <property type="entry name" value="Beta-barrel_TonB_sf"/>
</dbReference>
<organism evidence="13 15">
    <name type="scientific">Chitinophaga sancti</name>
    <dbReference type="NCBI Taxonomy" id="1004"/>
    <lineage>
        <taxon>Bacteria</taxon>
        <taxon>Pseudomonadati</taxon>
        <taxon>Bacteroidota</taxon>
        <taxon>Chitinophagia</taxon>
        <taxon>Chitinophagales</taxon>
        <taxon>Chitinophagaceae</taxon>
        <taxon>Chitinophaga</taxon>
    </lineage>
</organism>
<evidence type="ECO:0000256" key="9">
    <source>
        <dbReference type="RuleBase" id="RU003357"/>
    </source>
</evidence>
<evidence type="ECO:0000259" key="12">
    <source>
        <dbReference type="Pfam" id="PF07715"/>
    </source>
</evidence>
<keyword evidence="10" id="KW-1133">Transmembrane helix</keyword>
<dbReference type="SUPFAM" id="SSF49464">
    <property type="entry name" value="Carboxypeptidase regulatory domain-like"/>
    <property type="match status" value="1"/>
</dbReference>
<evidence type="ECO:0000256" key="1">
    <source>
        <dbReference type="ARBA" id="ARBA00004571"/>
    </source>
</evidence>
<protein>
    <submittedName>
        <fullName evidence="14">TonB-dependent receptor</fullName>
    </submittedName>
    <submittedName>
        <fullName evidence="13">TonB-linked outer membrane protein, SusC/RagA family</fullName>
    </submittedName>
</protein>
<dbReference type="Proteomes" id="UP001326715">
    <property type="component" value="Chromosome"/>
</dbReference>
<sequence length="1032" mass="113410">MKTAYKIHDFVAASWGIRSILLIAMLLTGTMTIAQTNSHPLEGRVSTAGKDEPLPGATVRVKGTSNGAISDVNGRFHLQVKDEDTLEVTLMGFDKKVLAVKGLTSVAIRLTEGTKTIEEIVVVGYGTEKKKLVTGAIDHVNTKQLEENHSLRVDQALQGQTPGVQISTVSAQPGESMKVRIRGTGTVGTSDPIYIVDGVPMSDISYLNSADISGVDVLKDAASSAIYGSRGANGVVLITTIKGKNAQTKLSYDAYYGVQNPTHKSALLNAHDYGVIMNEMAINSGNSPYFNAQQLSALGKGTDWQEAMYNKRAPMMNHSINFSGGNDRSVYSSSVSYTKQDGIIGFKGQSRYERVNFRINSEHKAFKDLITFGENLTYSRSAKSGVGVSNIYDNTMHSVMNVSPLFNVYDSTGAFGKSKWNVGEANPVAQMYYKYQNKNTYDRIAGNAFLQATPIKGLSIRSDFGINLLYTNTNSYRPIYDLSTTEYNIHSQANQGMQRDATWNWDNTVNYQRQIGKHNISALAGLNTLETTYFFVNGYKQDLTKTGLDNAIINNGTTDSTQRIYGSKGSSALLSYFGRIGYNYAEKYMFTAIFRVDGSTAFGSNNRYGHFPSFSAGWVPTNEPFLHVNWLNFLKIRAGWGQNGNLPSSQYQYLSTISTQYLGYYFGSGDVAYVGAAPIKIANPDLKWETSEQTNIGIDAILFKDISLTVELYRKMTKDWLVSVNTPAVSGATTALVNGGDVRNQGIEASLGYDHQFNDFKLGMSANIAVNRNKVTDIPNKEKIINGATAVTFASMPEFYRAQRGFPMGFFYGYKTDGIFQNTAEITAYKSKDGSPVQPNAKPGDVRFKDLNGDGVIDAKDETMIGNPYPKFTYGFNVNMGYKGFDLTIAIYGSQGNEIWDGTHDFSSPLSNYSAEILGRWTGEGTSNKIPRVTDGADLNQNWVRSSDLYIKSGSFLRIKSVNLGYDFKKLFPEIPMQQLRLYVSGTNLFTFTKYKGIDPEIGYGPSGWASGIDVGTYPQPKTLLVGLSAKF</sequence>
<evidence type="ECO:0000256" key="8">
    <source>
        <dbReference type="PROSITE-ProRule" id="PRU01360"/>
    </source>
</evidence>
<evidence type="ECO:0000259" key="11">
    <source>
        <dbReference type="Pfam" id="PF00593"/>
    </source>
</evidence>
<dbReference type="InterPro" id="IPR012910">
    <property type="entry name" value="Plug_dom"/>
</dbReference>
<dbReference type="EMBL" id="FPIZ01000013">
    <property type="protein sequence ID" value="SFW73174.1"/>
    <property type="molecule type" value="Genomic_DNA"/>
</dbReference>
<keyword evidence="3 8" id="KW-1134">Transmembrane beta strand</keyword>
<comment type="subcellular location">
    <subcellularLocation>
        <location evidence="1 8">Cell outer membrane</location>
        <topology evidence="1 8">Multi-pass membrane protein</topology>
    </subcellularLocation>
</comment>
<feature type="transmembrane region" description="Helical" evidence="10">
    <location>
        <begin position="12"/>
        <end position="34"/>
    </location>
</feature>
<dbReference type="Gene3D" id="2.40.170.20">
    <property type="entry name" value="TonB-dependent receptor, beta-barrel domain"/>
    <property type="match status" value="1"/>
</dbReference>
<dbReference type="Gene3D" id="2.60.40.1120">
    <property type="entry name" value="Carboxypeptidase-like, regulatory domain"/>
    <property type="match status" value="1"/>
</dbReference>
<reference evidence="14 16" key="2">
    <citation type="submission" date="2023-11" db="EMBL/GenBank/DDBJ databases">
        <title>MicrobeMod: A computational toolkit for identifying prokaryotic methylation and restriction-modification with nanopore sequencing.</title>
        <authorList>
            <person name="Crits-Christoph A."/>
            <person name="Kang S.C."/>
            <person name="Lee H."/>
            <person name="Ostrov N."/>
        </authorList>
    </citation>
    <scope>NUCLEOTIDE SEQUENCE [LARGE SCALE GENOMIC DNA]</scope>
    <source>
        <strain evidence="14 16">ATCC 23090</strain>
    </source>
</reference>
<evidence type="ECO:0000256" key="6">
    <source>
        <dbReference type="ARBA" id="ARBA00023136"/>
    </source>
</evidence>
<dbReference type="Pfam" id="PF07715">
    <property type="entry name" value="Plug"/>
    <property type="match status" value="1"/>
</dbReference>
<dbReference type="OrthoDB" id="9768177at2"/>
<dbReference type="InterPro" id="IPR000531">
    <property type="entry name" value="Beta-barrel_TonB"/>
</dbReference>
<dbReference type="InterPro" id="IPR008969">
    <property type="entry name" value="CarboxyPept-like_regulatory"/>
</dbReference>
<dbReference type="GO" id="GO:0009279">
    <property type="term" value="C:cell outer membrane"/>
    <property type="evidence" value="ECO:0007669"/>
    <property type="project" value="UniProtKB-SubCell"/>
</dbReference>
<accession>A0A1K1RMC9</accession>
<keyword evidence="16" id="KW-1185">Reference proteome</keyword>
<keyword evidence="2 8" id="KW-0813">Transport</keyword>
<keyword evidence="4 8" id="KW-0812">Transmembrane</keyword>
<dbReference type="InterPro" id="IPR023997">
    <property type="entry name" value="TonB-dep_OMP_SusC/RagA_CS"/>
</dbReference>
<evidence type="ECO:0000313" key="16">
    <source>
        <dbReference type="Proteomes" id="UP001326715"/>
    </source>
</evidence>
<evidence type="ECO:0000256" key="7">
    <source>
        <dbReference type="ARBA" id="ARBA00023237"/>
    </source>
</evidence>
<evidence type="ECO:0000256" key="3">
    <source>
        <dbReference type="ARBA" id="ARBA00022452"/>
    </source>
</evidence>
<feature type="domain" description="TonB-dependent receptor-like beta-barrel" evidence="11">
    <location>
        <begin position="418"/>
        <end position="989"/>
    </location>
</feature>
<keyword evidence="5 9" id="KW-0798">TonB box</keyword>
<dbReference type="Pfam" id="PF00593">
    <property type="entry name" value="TonB_dep_Rec_b-barrel"/>
    <property type="match status" value="1"/>
</dbReference>
<name>A0A1K1RMC9_9BACT</name>
<dbReference type="AlphaFoldDB" id="A0A1K1RMC9"/>
<dbReference type="NCBIfam" id="TIGR04057">
    <property type="entry name" value="SusC_RagA_signa"/>
    <property type="match status" value="1"/>
</dbReference>
<keyword evidence="7 8" id="KW-0998">Cell outer membrane</keyword>
<keyword evidence="14" id="KW-0675">Receptor</keyword>
<evidence type="ECO:0000256" key="2">
    <source>
        <dbReference type="ARBA" id="ARBA00022448"/>
    </source>
</evidence>
<evidence type="ECO:0000256" key="10">
    <source>
        <dbReference type="SAM" id="Phobius"/>
    </source>
</evidence>
<dbReference type="InterPro" id="IPR023996">
    <property type="entry name" value="TonB-dep_OMP_SusC/RagA"/>
</dbReference>
<evidence type="ECO:0000256" key="5">
    <source>
        <dbReference type="ARBA" id="ARBA00023077"/>
    </source>
</evidence>
<reference evidence="13 15" key="1">
    <citation type="submission" date="2016-11" db="EMBL/GenBank/DDBJ databases">
        <authorList>
            <person name="Jaros S."/>
            <person name="Januszkiewicz K."/>
            <person name="Wedrychowicz H."/>
        </authorList>
    </citation>
    <scope>NUCLEOTIDE SEQUENCE [LARGE SCALE GENOMIC DNA]</scope>
    <source>
        <strain evidence="13 15">DSM 784</strain>
    </source>
</reference>
<dbReference type="RefSeq" id="WP_083571631.1">
    <property type="nucleotide sequence ID" value="NZ_CBHWAX010000035.1"/>
</dbReference>
<evidence type="ECO:0000313" key="15">
    <source>
        <dbReference type="Proteomes" id="UP000183788"/>
    </source>
</evidence>
<dbReference type="EMBL" id="CP140154">
    <property type="protein sequence ID" value="WQG91720.1"/>
    <property type="molecule type" value="Genomic_DNA"/>
</dbReference>
<evidence type="ECO:0000313" key="14">
    <source>
        <dbReference type="EMBL" id="WQG91720.1"/>
    </source>
</evidence>
<dbReference type="Pfam" id="PF13715">
    <property type="entry name" value="CarbopepD_reg_2"/>
    <property type="match status" value="1"/>
</dbReference>
<dbReference type="Proteomes" id="UP000183788">
    <property type="component" value="Unassembled WGS sequence"/>
</dbReference>
<dbReference type="SUPFAM" id="SSF56935">
    <property type="entry name" value="Porins"/>
    <property type="match status" value="1"/>
</dbReference>